<name>M5S187_9BACT</name>
<organism evidence="1 2">
    <name type="scientific">Rhodopirellula europaea SH398</name>
    <dbReference type="NCBI Taxonomy" id="1263868"/>
    <lineage>
        <taxon>Bacteria</taxon>
        <taxon>Pseudomonadati</taxon>
        <taxon>Planctomycetota</taxon>
        <taxon>Planctomycetia</taxon>
        <taxon>Pirellulales</taxon>
        <taxon>Pirellulaceae</taxon>
        <taxon>Rhodopirellula</taxon>
    </lineage>
</organism>
<dbReference type="STRING" id="1263868.RESH_04125"/>
<sequence>MIAELVAANNPNAHTVDVDDAAISFLTSNGVPSLIVQSLTQSAYADWMPVRHYSIAPVNQLEGLNTEELYLPWFTRRYLTIGGGLNGDPIAIDLESILMCFIFHDEMYPRENYIPDDFVLHTPHAYTDFWSGVASDPDFPVDAYDAEERWGRLPRFPKRAEQ</sequence>
<dbReference type="OrthoDB" id="2678814at2"/>
<dbReference type="PATRIC" id="fig|1263868.3.peg.4470"/>
<dbReference type="Proteomes" id="UP000011996">
    <property type="component" value="Unassembled WGS sequence"/>
</dbReference>
<dbReference type="EMBL" id="ANOF01000128">
    <property type="protein sequence ID" value="EMI25300.1"/>
    <property type="molecule type" value="Genomic_DNA"/>
</dbReference>
<proteinExistence type="predicted"/>
<reference evidence="1 2" key="1">
    <citation type="journal article" date="2013" name="Mar. Genomics">
        <title>Expression of sulfatases in Rhodopirellula baltica and the diversity of sulfatases in the genus Rhodopirellula.</title>
        <authorList>
            <person name="Wegner C.E."/>
            <person name="Richter-Heitmann T."/>
            <person name="Klindworth A."/>
            <person name="Klockow C."/>
            <person name="Richter M."/>
            <person name="Achstetter T."/>
            <person name="Glockner F.O."/>
            <person name="Harder J."/>
        </authorList>
    </citation>
    <scope>NUCLEOTIDE SEQUENCE [LARGE SCALE GENOMIC DNA]</scope>
    <source>
        <strain evidence="1 2">SH398</strain>
    </source>
</reference>
<dbReference type="RefSeq" id="WP_008669168.1">
    <property type="nucleotide sequence ID" value="NZ_ANOF01000128.1"/>
</dbReference>
<accession>M5S187</accession>
<protein>
    <submittedName>
        <fullName evidence="1">Uncharacterized protein</fullName>
    </submittedName>
</protein>
<evidence type="ECO:0000313" key="1">
    <source>
        <dbReference type="EMBL" id="EMI25300.1"/>
    </source>
</evidence>
<gene>
    <name evidence="1" type="ORF">RESH_04125</name>
</gene>
<comment type="caution">
    <text evidence="1">The sequence shown here is derived from an EMBL/GenBank/DDBJ whole genome shotgun (WGS) entry which is preliminary data.</text>
</comment>
<dbReference type="AlphaFoldDB" id="M5S187"/>
<evidence type="ECO:0000313" key="2">
    <source>
        <dbReference type="Proteomes" id="UP000011996"/>
    </source>
</evidence>